<evidence type="ECO:0008006" key="3">
    <source>
        <dbReference type="Google" id="ProtNLM"/>
    </source>
</evidence>
<dbReference type="HOGENOM" id="CLU_2218016_0_0_9"/>
<organism evidence="1 2">
    <name type="scientific">Brevibacillus brevis (strain 47 / JCM 6285 / NBRC 100599)</name>
    <dbReference type="NCBI Taxonomy" id="358681"/>
    <lineage>
        <taxon>Bacteria</taxon>
        <taxon>Bacillati</taxon>
        <taxon>Bacillota</taxon>
        <taxon>Bacilli</taxon>
        <taxon>Bacillales</taxon>
        <taxon>Paenibacillaceae</taxon>
        <taxon>Brevibacillus</taxon>
    </lineage>
</organism>
<dbReference type="Proteomes" id="UP000001877">
    <property type="component" value="Chromosome"/>
</dbReference>
<evidence type="ECO:0000313" key="1">
    <source>
        <dbReference type="EMBL" id="BAH46883.1"/>
    </source>
</evidence>
<reference evidence="1 2" key="1">
    <citation type="submission" date="2005-03" db="EMBL/GenBank/DDBJ databases">
        <title>Brevibacillus brevis strain 47, complete genome.</title>
        <authorList>
            <person name="Hosoyama A."/>
            <person name="Yamada R."/>
            <person name="Hongo Y."/>
            <person name="Terui Y."/>
            <person name="Ankai A."/>
            <person name="Masuyama W."/>
            <person name="Sekiguchi M."/>
            <person name="Takeda T."/>
            <person name="Asano K."/>
            <person name="Ohji S."/>
            <person name="Ichikawa N."/>
            <person name="Narita S."/>
            <person name="Aoki N."/>
            <person name="Miura H."/>
            <person name="Matsushita S."/>
            <person name="Sekigawa T."/>
            <person name="Yamagata H."/>
            <person name="Yoshikawa H."/>
            <person name="Udaka S."/>
            <person name="Tanikawa S."/>
            <person name="Fujita N."/>
        </authorList>
    </citation>
    <scope>NUCLEOTIDE SEQUENCE [LARGE SCALE GENOMIC DNA]</scope>
    <source>
        <strain evidence="2">47 / JCM 6285 / NBRC 100599</strain>
    </source>
</reference>
<dbReference type="STRING" id="358681.BBR47_59060"/>
<dbReference type="AlphaFoldDB" id="C0ZA29"/>
<proteinExistence type="predicted"/>
<accession>C0ZA29</accession>
<evidence type="ECO:0000313" key="2">
    <source>
        <dbReference type="Proteomes" id="UP000001877"/>
    </source>
</evidence>
<dbReference type="KEGG" id="bbe:BBR47_59060"/>
<protein>
    <recommendedName>
        <fullName evidence="3">CxxH/CxxC protein</fullName>
    </recommendedName>
</protein>
<dbReference type="EMBL" id="AP008955">
    <property type="protein sequence ID" value="BAH46883.1"/>
    <property type="molecule type" value="Genomic_DNA"/>
</dbReference>
<dbReference type="NCBIfam" id="TIGR04129">
    <property type="entry name" value="CxxH_BA5709"/>
    <property type="match status" value="1"/>
</dbReference>
<sequence>MVDSFVLLRFWGRIEATIMNGKEAFDMDMKMKSLQIEGKEVELLAEYPVRFACMEHLEQELDDYVNDFEAAPDTYAAQAVEGDGVDKRCRECGEPAQIALLKEKGM</sequence>
<gene>
    <name evidence="1" type="ordered locus">BBR47_59060</name>
</gene>
<dbReference type="InterPro" id="IPR025626">
    <property type="entry name" value="YyzF"/>
</dbReference>
<keyword evidence="2" id="KW-1185">Reference proteome</keyword>
<dbReference type="Pfam" id="PF14116">
    <property type="entry name" value="YyzF"/>
    <property type="match status" value="1"/>
</dbReference>
<name>C0ZA29_BREBN</name>